<keyword evidence="1" id="KW-0732">Signal</keyword>
<gene>
    <name evidence="2" type="ORF">DB32_006248</name>
</gene>
<dbReference type="STRING" id="927083.DB32_006248"/>
<feature type="chain" id="PRO_5002509587" evidence="1">
    <location>
        <begin position="23"/>
        <end position="274"/>
    </location>
</feature>
<dbReference type="Proteomes" id="UP000034883">
    <property type="component" value="Chromosome"/>
</dbReference>
<protein>
    <submittedName>
        <fullName evidence="2">Tryptophan synthase alpha chain</fullName>
    </submittedName>
</protein>
<dbReference type="AlphaFoldDB" id="A0A0F6SGQ4"/>
<accession>A0A0F6SGQ4</accession>
<evidence type="ECO:0000313" key="2">
    <source>
        <dbReference type="EMBL" id="AKF09099.1"/>
    </source>
</evidence>
<reference evidence="2 3" key="1">
    <citation type="submission" date="2015-03" db="EMBL/GenBank/DDBJ databases">
        <title>Genome assembly of Sandaracinus amylolyticus DSM 53668.</title>
        <authorList>
            <person name="Sharma G."/>
            <person name="Subramanian S."/>
        </authorList>
    </citation>
    <scope>NUCLEOTIDE SEQUENCE [LARGE SCALE GENOMIC DNA]</scope>
    <source>
        <strain evidence="2 3">DSM 53668</strain>
    </source>
</reference>
<feature type="signal peptide" evidence="1">
    <location>
        <begin position="1"/>
        <end position="22"/>
    </location>
</feature>
<dbReference type="PROSITE" id="PS51257">
    <property type="entry name" value="PROKAR_LIPOPROTEIN"/>
    <property type="match status" value="1"/>
</dbReference>
<evidence type="ECO:0000256" key="1">
    <source>
        <dbReference type="SAM" id="SignalP"/>
    </source>
</evidence>
<dbReference type="KEGG" id="samy:DB32_006248"/>
<proteinExistence type="predicted"/>
<sequence>MTTRMLLALVLASALGCSSEPASETDAGTVDGGGLDASIAVDAGGDPRARCDEEGEVCCADGECGGGLPCMGGLCGYQGCGEIGLPCCAEGYCHLGIDAVCEDGMCVEPGCGSEGHECCFEGTPCREDFLCHEGTCLRCGALGEQCCPGAECDGDLYCLAEAGTLGQCLSEPPPCGGEYERCCDEGPQCGAGLGCTVATPGDAFSQCVVGPTCGADGRACCEGATRCGTGMLCASESDGVDRCRRCGDFEMPCCEGERACGPGLTCAGDICQLP</sequence>
<dbReference type="EMBL" id="CP011125">
    <property type="protein sequence ID" value="AKF09099.1"/>
    <property type="molecule type" value="Genomic_DNA"/>
</dbReference>
<keyword evidence="3" id="KW-1185">Reference proteome</keyword>
<dbReference type="OrthoDB" id="5505521at2"/>
<dbReference type="RefSeq" id="WP_053236185.1">
    <property type="nucleotide sequence ID" value="NZ_CP011125.1"/>
</dbReference>
<name>A0A0F6SGQ4_9BACT</name>
<evidence type="ECO:0000313" key="3">
    <source>
        <dbReference type="Proteomes" id="UP000034883"/>
    </source>
</evidence>
<organism evidence="2 3">
    <name type="scientific">Sandaracinus amylolyticus</name>
    <dbReference type="NCBI Taxonomy" id="927083"/>
    <lineage>
        <taxon>Bacteria</taxon>
        <taxon>Pseudomonadati</taxon>
        <taxon>Myxococcota</taxon>
        <taxon>Polyangia</taxon>
        <taxon>Polyangiales</taxon>
        <taxon>Sandaracinaceae</taxon>
        <taxon>Sandaracinus</taxon>
    </lineage>
</organism>